<dbReference type="HAMAP" id="MF_00503">
    <property type="entry name" value="Ribosomal_bL9"/>
    <property type="match status" value="1"/>
</dbReference>
<dbReference type="AlphaFoldDB" id="A0A1R3W4H9"/>
<evidence type="ECO:0000256" key="5">
    <source>
        <dbReference type="ARBA" id="ARBA00023274"/>
    </source>
</evidence>
<dbReference type="GO" id="GO:0019843">
    <property type="term" value="F:rRNA binding"/>
    <property type="evidence" value="ECO:0007669"/>
    <property type="project" value="UniProtKB-UniRule"/>
</dbReference>
<dbReference type="SUPFAM" id="SSF55658">
    <property type="entry name" value="L9 N-domain-like"/>
    <property type="match status" value="1"/>
</dbReference>
<proteinExistence type="inferred from homology"/>
<evidence type="ECO:0000256" key="4">
    <source>
        <dbReference type="ARBA" id="ARBA00022980"/>
    </source>
</evidence>
<evidence type="ECO:0000256" key="8">
    <source>
        <dbReference type="SAM" id="Coils"/>
    </source>
</evidence>
<evidence type="ECO:0000313" key="11">
    <source>
        <dbReference type="Proteomes" id="UP000223759"/>
    </source>
</evidence>
<keyword evidence="5 7" id="KW-0687">Ribonucleoprotein</keyword>
<evidence type="ECO:0000256" key="1">
    <source>
        <dbReference type="ARBA" id="ARBA00010605"/>
    </source>
</evidence>
<dbReference type="NCBIfam" id="TIGR00158">
    <property type="entry name" value="L9"/>
    <property type="match status" value="1"/>
</dbReference>
<evidence type="ECO:0000259" key="9">
    <source>
        <dbReference type="PROSITE" id="PS00651"/>
    </source>
</evidence>
<dbReference type="InterPro" id="IPR009027">
    <property type="entry name" value="Ribosomal_bL9/RNase_H1_N"/>
</dbReference>
<evidence type="ECO:0000313" key="10">
    <source>
        <dbReference type="EMBL" id="SIT72471.1"/>
    </source>
</evidence>
<dbReference type="RefSeq" id="WP_076756066.1">
    <property type="nucleotide sequence ID" value="NZ_CP023018.1"/>
</dbReference>
<dbReference type="Proteomes" id="UP000223759">
    <property type="component" value="Unassembled WGS sequence"/>
</dbReference>
<dbReference type="GO" id="GO:1990904">
    <property type="term" value="C:ribonucleoprotein complex"/>
    <property type="evidence" value="ECO:0007669"/>
    <property type="project" value="UniProtKB-KW"/>
</dbReference>
<dbReference type="PROSITE" id="PS00651">
    <property type="entry name" value="RIBOSOMAL_L9"/>
    <property type="match status" value="1"/>
</dbReference>
<keyword evidence="3 7" id="KW-0694">RNA-binding</keyword>
<dbReference type="EMBL" id="FTPK01000003">
    <property type="protein sequence ID" value="SIT72471.1"/>
    <property type="molecule type" value="Genomic_DNA"/>
</dbReference>
<evidence type="ECO:0000256" key="7">
    <source>
        <dbReference type="HAMAP-Rule" id="MF_00503"/>
    </source>
</evidence>
<dbReference type="Gene3D" id="3.40.5.10">
    <property type="entry name" value="Ribosomal protein L9, N-terminal domain"/>
    <property type="match status" value="1"/>
</dbReference>
<feature type="coiled-coil region" evidence="8">
    <location>
        <begin position="37"/>
        <end position="64"/>
    </location>
</feature>
<dbReference type="SUPFAM" id="SSF55653">
    <property type="entry name" value="Ribosomal protein L9 C-domain"/>
    <property type="match status" value="1"/>
</dbReference>
<reference evidence="10 11" key="1">
    <citation type="submission" date="2017-01" db="EMBL/GenBank/DDBJ databases">
        <authorList>
            <person name="Mah S.A."/>
            <person name="Swanson W.J."/>
            <person name="Moy G.W."/>
            <person name="Vacquier V.D."/>
        </authorList>
    </citation>
    <scope>NUCLEOTIDE SEQUENCE [LARGE SCALE GENOMIC DNA]</scope>
    <source>
        <strain evidence="10 11">M9</strain>
    </source>
</reference>
<feature type="domain" description="Ribosomal protein L9" evidence="9">
    <location>
        <begin position="13"/>
        <end position="40"/>
    </location>
</feature>
<sequence>MEVILLEKVENLGNLGDKVRVRSGYARNFLLPKGKAKFATEANIAEFEARRAELEKMAAESLATAEARRDKFEAASISITALVGGEGKLFGSIGPGDVAEAAQAAGLDLEKREVRMPDGPLRMAGEFEIALQLHTDVKATLKVTITAEE</sequence>
<dbReference type="InterPro" id="IPR020070">
    <property type="entry name" value="Ribosomal_bL9_N"/>
</dbReference>
<comment type="function">
    <text evidence="7">Binds to the 23S rRNA.</text>
</comment>
<dbReference type="InterPro" id="IPR000244">
    <property type="entry name" value="Ribosomal_bL9"/>
</dbReference>
<name>A0A1R3W4H9_9GAMM</name>
<dbReference type="InterPro" id="IPR020594">
    <property type="entry name" value="Ribosomal_bL9_bac/chp"/>
</dbReference>
<evidence type="ECO:0000256" key="2">
    <source>
        <dbReference type="ARBA" id="ARBA00022730"/>
    </source>
</evidence>
<gene>
    <name evidence="7" type="primary">rplI</name>
    <name evidence="10" type="ORF">SAMN05216526_1661</name>
</gene>
<evidence type="ECO:0000256" key="6">
    <source>
        <dbReference type="ARBA" id="ARBA00035292"/>
    </source>
</evidence>
<dbReference type="GO" id="GO:0006412">
    <property type="term" value="P:translation"/>
    <property type="evidence" value="ECO:0007669"/>
    <property type="project" value="UniProtKB-UniRule"/>
</dbReference>
<dbReference type="Pfam" id="PF03948">
    <property type="entry name" value="Ribosomal_L9_C"/>
    <property type="match status" value="1"/>
</dbReference>
<dbReference type="OrthoDB" id="9788336at2"/>
<dbReference type="GO" id="GO:0005840">
    <property type="term" value="C:ribosome"/>
    <property type="evidence" value="ECO:0007669"/>
    <property type="project" value="UniProtKB-KW"/>
</dbReference>
<keyword evidence="8" id="KW-0175">Coiled coil</keyword>
<comment type="similarity">
    <text evidence="1 7">Belongs to the bacterial ribosomal protein bL9 family.</text>
</comment>
<dbReference type="InterPro" id="IPR036791">
    <property type="entry name" value="Ribosomal_bL9_C_sf"/>
</dbReference>
<keyword evidence="11" id="KW-1185">Reference proteome</keyword>
<organism evidence="10 11">
    <name type="scientific">Ectothiorhodosinus mongolicus</name>
    <dbReference type="NCBI Taxonomy" id="233100"/>
    <lineage>
        <taxon>Bacteria</taxon>
        <taxon>Pseudomonadati</taxon>
        <taxon>Pseudomonadota</taxon>
        <taxon>Gammaproteobacteria</taxon>
        <taxon>Chromatiales</taxon>
        <taxon>Ectothiorhodospiraceae</taxon>
        <taxon>Ectothiorhodosinus</taxon>
    </lineage>
</organism>
<dbReference type="STRING" id="233100.SAMN05216526_1661"/>
<accession>A0A1R3W4H9</accession>
<dbReference type="GO" id="GO:0003735">
    <property type="term" value="F:structural constituent of ribosome"/>
    <property type="evidence" value="ECO:0007669"/>
    <property type="project" value="InterPro"/>
</dbReference>
<protein>
    <recommendedName>
        <fullName evidence="6 7">Large ribosomal subunit protein bL9</fullName>
    </recommendedName>
</protein>
<dbReference type="Pfam" id="PF01281">
    <property type="entry name" value="Ribosomal_L9_N"/>
    <property type="match status" value="1"/>
</dbReference>
<dbReference type="PANTHER" id="PTHR21368">
    <property type="entry name" value="50S RIBOSOMAL PROTEIN L9"/>
    <property type="match status" value="1"/>
</dbReference>
<evidence type="ECO:0000256" key="3">
    <source>
        <dbReference type="ARBA" id="ARBA00022884"/>
    </source>
</evidence>
<dbReference type="InterPro" id="IPR036935">
    <property type="entry name" value="Ribosomal_bL9_N_sf"/>
</dbReference>
<dbReference type="Gene3D" id="3.10.430.100">
    <property type="entry name" value="Ribosomal protein L9, C-terminal domain"/>
    <property type="match status" value="1"/>
</dbReference>
<keyword evidence="2 7" id="KW-0699">rRNA-binding</keyword>
<keyword evidence="4 7" id="KW-0689">Ribosomal protein</keyword>
<dbReference type="InterPro" id="IPR020069">
    <property type="entry name" value="Ribosomal_bL9_C"/>
</dbReference>